<dbReference type="Gene3D" id="3.30.300.30">
    <property type="match status" value="1"/>
</dbReference>
<dbReference type="Proteomes" id="UP000242957">
    <property type="component" value="Unassembled WGS sequence"/>
</dbReference>
<feature type="domain" description="AMP-dependent synthetase/ligase" evidence="1">
    <location>
        <begin position="33"/>
        <end position="440"/>
    </location>
</feature>
<feature type="domain" description="AMP-binding enzyme C-terminal" evidence="2">
    <location>
        <begin position="493"/>
        <end position="569"/>
    </location>
</feature>
<sequence>MPSSGLRALANIVHLESTPLARHDLPESTYAALQRSARQSPEAPALSFFFDAEHYQQAWHWSYAELFAAITRTANAFHTLGVGPGDVVAFVLPNLPETHFCTWGGEAAGIVMPINPLLDGAQIAELLRAANASVLVTLAPTPGQDTWERIAPQLERLPAIRELVWVSSAPYLDARSAHAARACADEERQRFPQRRIHDLHELLAAQPDDRLASGRTIRATDHSSYFCTGGTTGLPKIAVRTQGAEVFDAWAFGAMLGGDPTSERYFCGLPLFHVNAQLVTGLRPWLQGGHVILGTPQGYRSPGLIQRFWQIVEHYRISFFSGVPTVYAALLQQPVGAADISSLNYALCGAAPMPVELFRDFERVSGVRILEGYGLTEGTCVSSCNPVSGDRRIGSIGLRLPYQPMRAVILDDDGRYLRDADIDEVGVVVLRGPNLFAGYLDESHNRTAWIGIDGQRWLNSGDLGRQDADGYFWLTGRKKELIIRGGHNIDPKQIEEALQAHPAVALVAAVGSPDAYAGEVPVAYVQLVKGAEVGSDELLEFAARHVAERAAVPKRIEILAALPVTPVGKLFKPALQLLEIERVVRQEARQAGHEIDVEVVQDSRRGPVARLRGPDRHSMAETLGRYAFQVECQP</sequence>
<accession>A0A1H0DMV9</accession>
<dbReference type="Pfam" id="PF00501">
    <property type="entry name" value="AMP-binding"/>
    <property type="match status" value="1"/>
</dbReference>
<dbReference type="STRING" id="198616.SAMN05216193_104356"/>
<evidence type="ECO:0000259" key="1">
    <source>
        <dbReference type="Pfam" id="PF00501"/>
    </source>
</evidence>
<dbReference type="GO" id="GO:0016878">
    <property type="term" value="F:acid-thiol ligase activity"/>
    <property type="evidence" value="ECO:0007669"/>
    <property type="project" value="UniProtKB-ARBA"/>
</dbReference>
<dbReference type="InterPro" id="IPR045851">
    <property type="entry name" value="AMP-bd_C_sf"/>
</dbReference>
<dbReference type="InterPro" id="IPR000873">
    <property type="entry name" value="AMP-dep_synth/lig_dom"/>
</dbReference>
<dbReference type="PANTHER" id="PTHR43767">
    <property type="entry name" value="LONG-CHAIN-FATTY-ACID--COA LIGASE"/>
    <property type="match status" value="1"/>
</dbReference>
<dbReference type="NCBIfam" id="NF005714">
    <property type="entry name" value="PRK07529.1"/>
    <property type="match status" value="1"/>
</dbReference>
<dbReference type="SUPFAM" id="SSF56801">
    <property type="entry name" value="Acetyl-CoA synthetase-like"/>
    <property type="match status" value="1"/>
</dbReference>
<dbReference type="InterPro" id="IPR025110">
    <property type="entry name" value="AMP-bd_C"/>
</dbReference>
<protein>
    <submittedName>
        <fullName evidence="3">Fatty-acyl-CoA synthase</fullName>
    </submittedName>
</protein>
<dbReference type="PANTHER" id="PTHR43767:SF1">
    <property type="entry name" value="NONRIBOSOMAL PEPTIDE SYNTHASE PES1 (EUROFUNG)-RELATED"/>
    <property type="match status" value="1"/>
</dbReference>
<dbReference type="InterPro" id="IPR042099">
    <property type="entry name" value="ANL_N_sf"/>
</dbReference>
<dbReference type="OrthoDB" id="9803968at2"/>
<keyword evidence="4" id="KW-1185">Reference proteome</keyword>
<name>A0A1H0DMV9_9PSED</name>
<gene>
    <name evidence="3" type="ORF">SAMN05216193_104356</name>
</gene>
<dbReference type="EMBL" id="FNIJ01000004">
    <property type="protein sequence ID" value="SDN71482.1"/>
    <property type="molecule type" value="Genomic_DNA"/>
</dbReference>
<proteinExistence type="predicted"/>
<dbReference type="RefSeq" id="WP_084314444.1">
    <property type="nucleotide sequence ID" value="NZ_FNIJ01000004.1"/>
</dbReference>
<reference evidence="4" key="1">
    <citation type="submission" date="2016-10" db="EMBL/GenBank/DDBJ databases">
        <authorList>
            <person name="Varghese N."/>
            <person name="Submissions S."/>
        </authorList>
    </citation>
    <scope>NUCLEOTIDE SEQUENCE [LARGE SCALE GENOMIC DNA]</scope>
    <source>
        <strain evidence="4">JCM 21621</strain>
    </source>
</reference>
<dbReference type="Pfam" id="PF13193">
    <property type="entry name" value="AMP-binding_C"/>
    <property type="match status" value="1"/>
</dbReference>
<dbReference type="AlphaFoldDB" id="A0A1H0DMV9"/>
<dbReference type="InterPro" id="IPR050237">
    <property type="entry name" value="ATP-dep_AMP-bd_enzyme"/>
</dbReference>
<organism evidence="3 4">
    <name type="scientific">Pseudomonas jinjuensis</name>
    <dbReference type="NCBI Taxonomy" id="198616"/>
    <lineage>
        <taxon>Bacteria</taxon>
        <taxon>Pseudomonadati</taxon>
        <taxon>Pseudomonadota</taxon>
        <taxon>Gammaproteobacteria</taxon>
        <taxon>Pseudomonadales</taxon>
        <taxon>Pseudomonadaceae</taxon>
        <taxon>Pseudomonas</taxon>
    </lineage>
</organism>
<evidence type="ECO:0000313" key="4">
    <source>
        <dbReference type="Proteomes" id="UP000242957"/>
    </source>
</evidence>
<evidence type="ECO:0000313" key="3">
    <source>
        <dbReference type="EMBL" id="SDN71482.1"/>
    </source>
</evidence>
<dbReference type="Gene3D" id="3.40.50.12780">
    <property type="entry name" value="N-terminal domain of ligase-like"/>
    <property type="match status" value="1"/>
</dbReference>
<evidence type="ECO:0000259" key="2">
    <source>
        <dbReference type="Pfam" id="PF13193"/>
    </source>
</evidence>